<keyword evidence="3" id="KW-1185">Reference proteome</keyword>
<proteinExistence type="predicted"/>
<protein>
    <submittedName>
        <fullName evidence="2">Uncharacterized protein</fullName>
    </submittedName>
</protein>
<comment type="caution">
    <text evidence="2">The sequence shown here is derived from an EMBL/GenBank/DDBJ whole genome shotgun (WGS) entry which is preliminary data.</text>
</comment>
<reference evidence="2" key="1">
    <citation type="journal article" date="2021" name="bioRxiv">
        <title>Whole Genome Assembly and Annotation of Northern Wild Rice, Zizania palustris L., Supports a Whole Genome Duplication in the Zizania Genus.</title>
        <authorList>
            <person name="Haas M."/>
            <person name="Kono T."/>
            <person name="Macchietto M."/>
            <person name="Millas R."/>
            <person name="McGilp L."/>
            <person name="Shao M."/>
            <person name="Duquette J."/>
            <person name="Hirsch C.N."/>
            <person name="Kimball J."/>
        </authorList>
    </citation>
    <scope>NUCLEOTIDE SEQUENCE</scope>
    <source>
        <tissue evidence="2">Fresh leaf tissue</tissue>
    </source>
</reference>
<dbReference type="Proteomes" id="UP000729402">
    <property type="component" value="Unassembled WGS sequence"/>
</dbReference>
<sequence length="174" mass="18295">MYFLNFESPFYLCSAEPESPLHHVPNPSAASRRVSSPYAPPPQAPNAPPPLPPMSHRHDLEPLRRLPPTSLCPPPSSPSAACPSAMASSPFTKASIPFAIDPPPPLRHGLHGSVAGPSRPSTMAIEPLRLTPVPSGYSPEPPPQPRAPLPKAITLSLLSDSSSVAPMMAEASVS</sequence>
<dbReference type="EMBL" id="JAAALK010000289">
    <property type="protein sequence ID" value="KAG8051217.1"/>
    <property type="molecule type" value="Genomic_DNA"/>
</dbReference>
<gene>
    <name evidence="2" type="ORF">GUJ93_ZPchr0009g1921</name>
</gene>
<organism evidence="2 3">
    <name type="scientific">Zizania palustris</name>
    <name type="common">Northern wild rice</name>
    <dbReference type="NCBI Taxonomy" id="103762"/>
    <lineage>
        <taxon>Eukaryota</taxon>
        <taxon>Viridiplantae</taxon>
        <taxon>Streptophyta</taxon>
        <taxon>Embryophyta</taxon>
        <taxon>Tracheophyta</taxon>
        <taxon>Spermatophyta</taxon>
        <taxon>Magnoliopsida</taxon>
        <taxon>Liliopsida</taxon>
        <taxon>Poales</taxon>
        <taxon>Poaceae</taxon>
        <taxon>BOP clade</taxon>
        <taxon>Oryzoideae</taxon>
        <taxon>Oryzeae</taxon>
        <taxon>Zizaniinae</taxon>
        <taxon>Zizania</taxon>
    </lineage>
</organism>
<reference evidence="2" key="2">
    <citation type="submission" date="2021-02" db="EMBL/GenBank/DDBJ databases">
        <authorList>
            <person name="Kimball J.A."/>
            <person name="Haas M.W."/>
            <person name="Macchietto M."/>
            <person name="Kono T."/>
            <person name="Duquette J."/>
            <person name="Shao M."/>
        </authorList>
    </citation>
    <scope>NUCLEOTIDE SEQUENCE</scope>
    <source>
        <tissue evidence="2">Fresh leaf tissue</tissue>
    </source>
</reference>
<feature type="compositionally biased region" description="Low complexity" evidence="1">
    <location>
        <begin position="78"/>
        <end position="90"/>
    </location>
</feature>
<accession>A0A8J5RP83</accession>
<name>A0A8J5RP83_ZIZPA</name>
<evidence type="ECO:0000256" key="1">
    <source>
        <dbReference type="SAM" id="MobiDB-lite"/>
    </source>
</evidence>
<evidence type="ECO:0000313" key="2">
    <source>
        <dbReference type="EMBL" id="KAG8051217.1"/>
    </source>
</evidence>
<evidence type="ECO:0000313" key="3">
    <source>
        <dbReference type="Proteomes" id="UP000729402"/>
    </source>
</evidence>
<feature type="compositionally biased region" description="Pro residues" evidence="1">
    <location>
        <begin position="38"/>
        <end position="53"/>
    </location>
</feature>
<feature type="region of interest" description="Disordered" evidence="1">
    <location>
        <begin position="21"/>
        <end position="150"/>
    </location>
</feature>
<feature type="compositionally biased region" description="Pro residues" evidence="1">
    <location>
        <begin position="139"/>
        <end position="148"/>
    </location>
</feature>
<dbReference type="AlphaFoldDB" id="A0A8J5RP83"/>